<dbReference type="PROSITE" id="PS00687">
    <property type="entry name" value="ALDEHYDE_DEHYDR_GLU"/>
    <property type="match status" value="1"/>
</dbReference>
<dbReference type="Proteomes" id="UP001501598">
    <property type="component" value="Unassembled WGS sequence"/>
</dbReference>
<comment type="similarity">
    <text evidence="3">Belongs to the aldehyde dehydrogenase family.</text>
</comment>
<name>A0ABP8RXT4_9PSEU</name>
<dbReference type="InterPro" id="IPR015590">
    <property type="entry name" value="Aldehyde_DH_dom"/>
</dbReference>
<evidence type="ECO:0000256" key="3">
    <source>
        <dbReference type="RuleBase" id="RU003345"/>
    </source>
</evidence>
<feature type="active site" evidence="2">
    <location>
        <position position="45"/>
    </location>
</feature>
<protein>
    <recommendedName>
        <fullName evidence="5">Aldehyde dehydrogenase domain-containing protein</fullName>
    </recommendedName>
</protein>
<dbReference type="InterPro" id="IPR016162">
    <property type="entry name" value="Ald_DH_N"/>
</dbReference>
<dbReference type="PANTHER" id="PTHR11699">
    <property type="entry name" value="ALDEHYDE DEHYDROGENASE-RELATED"/>
    <property type="match status" value="1"/>
</dbReference>
<dbReference type="InterPro" id="IPR016163">
    <property type="entry name" value="Ald_DH_C"/>
</dbReference>
<accession>A0ABP8RXT4</accession>
<dbReference type="InterPro" id="IPR029045">
    <property type="entry name" value="ClpP/crotonase-like_dom_sf"/>
</dbReference>
<dbReference type="Pfam" id="PF00171">
    <property type="entry name" value="Aldedh"/>
    <property type="match status" value="2"/>
</dbReference>
<reference evidence="7" key="1">
    <citation type="journal article" date="2019" name="Int. J. Syst. Evol. Microbiol.">
        <title>The Global Catalogue of Microorganisms (GCM) 10K type strain sequencing project: providing services to taxonomists for standard genome sequencing and annotation.</title>
        <authorList>
            <consortium name="The Broad Institute Genomics Platform"/>
            <consortium name="The Broad Institute Genome Sequencing Center for Infectious Disease"/>
            <person name="Wu L."/>
            <person name="Ma J."/>
        </authorList>
    </citation>
    <scope>NUCLEOTIDE SEQUENCE [LARGE SCALE GENOMIC DNA]</scope>
    <source>
        <strain evidence="7">JCM 17906</strain>
    </source>
</reference>
<gene>
    <name evidence="6" type="ORF">GCM10023175_46910</name>
</gene>
<comment type="caution">
    <text evidence="6">The sequence shown here is derived from an EMBL/GenBank/DDBJ whole genome shotgun (WGS) entry which is preliminary data.</text>
</comment>
<sequence length="437" mass="46804">MGPATGEAIVRHPAVRRIAFIGSVQTGQRIQEAAAQTGIKDVSLELGGKNALIAFPDADPVEVAGAAAVTGGAPAEGTALVVPPTVFTGVSADMRIAQEEVFGPLLSVIEFDTEEEAVAIANGVEYGLTAAVWTDDVRRAHRVAAAVDADYVWINGSSRHYVGTPFGGLKSSGLGREECVEELLSFTGSAGSAASSPPAITTPDARSSRRVLDEFSDALPRLADTGGPIVGIRGEGKGFCAGYDVDQVGKPKAADPVADRERLARKREPLPGDLGPPQAGDRRGARLLHRGCHADVRVRRPHDRRRGREDRRARPATGRRLHRAAVGPARRTETGEGAGVPARQRDRRPHRGRVGLGQPRRAPPRTSSGPSRRWRPAWRGSRPTSCASRSCRSTARWTPWVCAPPPPRCPRWMRCCTCPPRRVRREAQAGVDRPVSP</sequence>
<keyword evidence="7" id="KW-1185">Reference proteome</keyword>
<evidence type="ECO:0000256" key="2">
    <source>
        <dbReference type="PROSITE-ProRule" id="PRU10007"/>
    </source>
</evidence>
<dbReference type="Gene3D" id="3.40.605.10">
    <property type="entry name" value="Aldehyde Dehydrogenase, Chain A, domain 1"/>
    <property type="match status" value="2"/>
</dbReference>
<dbReference type="SUPFAM" id="SSF52096">
    <property type="entry name" value="ClpP/crotonase"/>
    <property type="match status" value="1"/>
</dbReference>
<feature type="domain" description="Aldehyde dehydrogenase" evidence="5">
    <location>
        <begin position="64"/>
        <end position="187"/>
    </location>
</feature>
<dbReference type="InterPro" id="IPR016161">
    <property type="entry name" value="Ald_DH/histidinol_DH"/>
</dbReference>
<evidence type="ECO:0000256" key="1">
    <source>
        <dbReference type="ARBA" id="ARBA00023002"/>
    </source>
</evidence>
<evidence type="ECO:0000259" key="5">
    <source>
        <dbReference type="Pfam" id="PF00171"/>
    </source>
</evidence>
<feature type="domain" description="Aldehyde dehydrogenase" evidence="5">
    <location>
        <begin position="2"/>
        <end position="63"/>
    </location>
</feature>
<evidence type="ECO:0000313" key="7">
    <source>
        <dbReference type="Proteomes" id="UP001501598"/>
    </source>
</evidence>
<dbReference type="SUPFAM" id="SSF53720">
    <property type="entry name" value="ALDH-like"/>
    <property type="match status" value="1"/>
</dbReference>
<evidence type="ECO:0000256" key="4">
    <source>
        <dbReference type="SAM" id="MobiDB-lite"/>
    </source>
</evidence>
<keyword evidence="1 3" id="KW-0560">Oxidoreductase</keyword>
<organism evidence="6 7">
    <name type="scientific">Pseudonocardia xishanensis</name>
    <dbReference type="NCBI Taxonomy" id="630995"/>
    <lineage>
        <taxon>Bacteria</taxon>
        <taxon>Bacillati</taxon>
        <taxon>Actinomycetota</taxon>
        <taxon>Actinomycetes</taxon>
        <taxon>Pseudonocardiales</taxon>
        <taxon>Pseudonocardiaceae</taxon>
        <taxon>Pseudonocardia</taxon>
    </lineage>
</organism>
<feature type="region of interest" description="Disordered" evidence="4">
    <location>
        <begin position="244"/>
        <end position="389"/>
    </location>
</feature>
<evidence type="ECO:0000313" key="6">
    <source>
        <dbReference type="EMBL" id="GAA4552692.1"/>
    </source>
</evidence>
<dbReference type="InterPro" id="IPR029510">
    <property type="entry name" value="Ald_DH_CS_GLU"/>
</dbReference>
<dbReference type="Gene3D" id="3.40.309.10">
    <property type="entry name" value="Aldehyde Dehydrogenase, Chain A, domain 2"/>
    <property type="match status" value="2"/>
</dbReference>
<proteinExistence type="inferred from homology"/>
<feature type="compositionally biased region" description="Basic and acidic residues" evidence="4">
    <location>
        <begin position="247"/>
        <end position="270"/>
    </location>
</feature>
<dbReference type="EMBL" id="BAABGT010000075">
    <property type="protein sequence ID" value="GAA4552692.1"/>
    <property type="molecule type" value="Genomic_DNA"/>
</dbReference>